<keyword evidence="1" id="KW-1133">Transmembrane helix</keyword>
<comment type="caution">
    <text evidence="2">The sequence shown here is derived from an EMBL/GenBank/DDBJ whole genome shotgun (WGS) entry which is preliminary data.</text>
</comment>
<gene>
    <name evidence="2" type="primary">DTX8</name>
    <name evidence="2" type="ORF">CR513_62909</name>
</gene>
<organism evidence="2 3">
    <name type="scientific">Mucuna pruriens</name>
    <name type="common">Velvet bean</name>
    <name type="synonym">Dolichos pruriens</name>
    <dbReference type="NCBI Taxonomy" id="157652"/>
    <lineage>
        <taxon>Eukaryota</taxon>
        <taxon>Viridiplantae</taxon>
        <taxon>Streptophyta</taxon>
        <taxon>Embryophyta</taxon>
        <taxon>Tracheophyta</taxon>
        <taxon>Spermatophyta</taxon>
        <taxon>Magnoliopsida</taxon>
        <taxon>eudicotyledons</taxon>
        <taxon>Gunneridae</taxon>
        <taxon>Pentapetalae</taxon>
        <taxon>rosids</taxon>
        <taxon>fabids</taxon>
        <taxon>Fabales</taxon>
        <taxon>Fabaceae</taxon>
        <taxon>Papilionoideae</taxon>
        <taxon>50 kb inversion clade</taxon>
        <taxon>NPAAA clade</taxon>
        <taxon>indigoferoid/millettioid clade</taxon>
        <taxon>Phaseoleae</taxon>
        <taxon>Mucuna</taxon>
    </lineage>
</organism>
<protein>
    <submittedName>
        <fullName evidence="2">Protein DETOXIFICATION 8</fullName>
    </submittedName>
</protein>
<dbReference type="Proteomes" id="UP000257109">
    <property type="component" value="Unassembled WGS sequence"/>
</dbReference>
<feature type="transmembrane region" description="Helical" evidence="1">
    <location>
        <begin position="39"/>
        <end position="58"/>
    </location>
</feature>
<proteinExistence type="predicted"/>
<evidence type="ECO:0000313" key="2">
    <source>
        <dbReference type="EMBL" id="RDX57823.1"/>
    </source>
</evidence>
<feature type="transmembrane region" description="Helical" evidence="1">
    <location>
        <begin position="6"/>
        <end position="27"/>
    </location>
</feature>
<feature type="transmembrane region" description="Helical" evidence="1">
    <location>
        <begin position="64"/>
        <end position="88"/>
    </location>
</feature>
<evidence type="ECO:0000256" key="1">
    <source>
        <dbReference type="SAM" id="Phobius"/>
    </source>
</evidence>
<accession>A0A371DZ65</accession>
<evidence type="ECO:0000313" key="3">
    <source>
        <dbReference type="Proteomes" id="UP000257109"/>
    </source>
</evidence>
<dbReference type="EMBL" id="QJKJ01018155">
    <property type="protein sequence ID" value="RDX57823.1"/>
    <property type="molecule type" value="Genomic_DNA"/>
</dbReference>
<keyword evidence="3" id="KW-1185">Reference proteome</keyword>
<keyword evidence="1" id="KW-0472">Membrane</keyword>
<keyword evidence="1" id="KW-0812">Transmembrane</keyword>
<name>A0A371DZ65_MUCPR</name>
<sequence length="111" mass="12368">MDTVQSVLTFATCTISLHMGSVLCKYPSFNKLGAGKPRAAREAICAVLVLALTDAIILNNDMEIVHSVVKIILMLCLSINVDAFLRVLCGKFFTKRYICLIYHDYAINIHF</sequence>
<reference evidence="2" key="1">
    <citation type="submission" date="2018-05" db="EMBL/GenBank/DDBJ databases">
        <title>Draft genome of Mucuna pruriens seed.</title>
        <authorList>
            <person name="Nnadi N.E."/>
            <person name="Vos R."/>
            <person name="Hasami M.H."/>
            <person name="Devisetty U.K."/>
            <person name="Aguiy J.C."/>
        </authorList>
    </citation>
    <scope>NUCLEOTIDE SEQUENCE [LARGE SCALE GENOMIC DNA]</scope>
    <source>
        <strain evidence="2">JCA_2017</strain>
    </source>
</reference>
<dbReference type="AlphaFoldDB" id="A0A371DZ65"/>
<feature type="non-terminal residue" evidence="2">
    <location>
        <position position="1"/>
    </location>
</feature>